<keyword evidence="3" id="KW-0067">ATP-binding</keyword>
<dbReference type="InterPro" id="IPR038461">
    <property type="entry name" value="Schlafen_AlbA_2_dom_sf"/>
</dbReference>
<evidence type="ECO:0000313" key="3">
    <source>
        <dbReference type="EMBL" id="NEZ57063.1"/>
    </source>
</evidence>
<dbReference type="Proteomes" id="UP000481033">
    <property type="component" value="Unassembled WGS sequence"/>
</dbReference>
<name>A0A6M0RMS3_9CYAN</name>
<gene>
    <name evidence="3" type="ORF">DXZ20_15535</name>
</gene>
<reference evidence="3 4" key="1">
    <citation type="journal article" date="2020" name="Microb. Ecol.">
        <title>Ecogenomics of the Marine Benthic Filamentous Cyanobacterium Adonisia.</title>
        <authorList>
            <person name="Walter J.M."/>
            <person name="Coutinho F.H."/>
            <person name="Leomil L."/>
            <person name="Hargreaves P.I."/>
            <person name="Campeao M.E."/>
            <person name="Vieira V.V."/>
            <person name="Silva B.S."/>
            <person name="Fistarol G.O."/>
            <person name="Salomon P.S."/>
            <person name="Sawabe T."/>
            <person name="Mino S."/>
            <person name="Hosokawa M."/>
            <person name="Miyashita H."/>
            <person name="Maruyama F."/>
            <person name="van Verk M.C."/>
            <person name="Dutilh B.E."/>
            <person name="Thompson C.C."/>
            <person name="Thompson F.L."/>
        </authorList>
    </citation>
    <scope>NUCLEOTIDE SEQUENCE [LARGE SCALE GENOMIC DNA]</scope>
    <source>
        <strain evidence="3 4">CCMR0081</strain>
    </source>
</reference>
<feature type="domain" description="Schlafen AlbA-2" evidence="1">
    <location>
        <begin position="78"/>
        <end position="191"/>
    </location>
</feature>
<dbReference type="InterPro" id="IPR007111">
    <property type="entry name" value="NACHT_NTPase"/>
</dbReference>
<evidence type="ECO:0000259" key="2">
    <source>
        <dbReference type="Pfam" id="PF05729"/>
    </source>
</evidence>
<dbReference type="InterPro" id="IPR007421">
    <property type="entry name" value="Schlafen_AlbA_2_dom"/>
</dbReference>
<dbReference type="InterPro" id="IPR027417">
    <property type="entry name" value="P-loop_NTPase"/>
</dbReference>
<keyword evidence="4" id="KW-1185">Reference proteome</keyword>
<sequence length="1034" mass="120193">MLAQADQNANNSDRAFGFLEIRILKSEMRVLRPLGLDNIKVCLTARIVKNHKLTESKNDGKKIFFDEILEFAKKNGNEGEKIDFKAYWYKDDVKHKNELVKDLISLANGSINSIGEIGLLVVGLDESKNEIRHIHITDSKGNSKPQGKVKDEITQRLKNYTSQPLNFDVDYHTADGKTVVFITIQAHSYLIYLEKDLETPSRTYSRGTLLYRENAIIETASHSISEEFQETISRLDLKDKKKKVLKIPSVKPEIKIEARDILSLIVSPRDIKFLSENKGIKLSQAPKIYYEYYTLARKGSTEGFLFLGKYTPNKHTFPHFFEKFENSLPESLEIFLVKKRQGNRVVDRKSDIYKYFNEYNLNGILGQNVHYLDDIVWDYTIDDEDIGESSQRSDFIDQKIYQLTDDTLNLLHKKSIDFFLEILDDYRYSSISVVYGSGGVGKTTFCNTLVHKISQIESIRKKAFYVKGERVVKYFLSEKTEISSLKDLYKLCQEDSLEFSQISEEHFRLNFIAGNIVVIIDAIEELESALNEKFDLEQFFKSLKILHERFQSTKIIVTTREHFLPKIKELESISNIDYYQLQGFEESDLLEFLNKRYRSEAVEIKKRRIKEVNGFIENNSLVQDQYIIPLFVDWVCEIVDRPDQSAPGRTEYLFKDNKLDKLLINLLQREIDKQSLNIDIDGMFLLLEEIVIEYSGKLSKKDFDEYIKLSTGQDSKNYIKNPLLKLSNNDIELKYDVLPNLIKSRFVHHALVRKQAMRKIALILKECYQGEGDIFLKLVETLSEENVNLKEIIKDCIKEFKNILFNEQQKEAERERIRKSISALLYILVEIEKAGDKEIRTQLIKDVYETKDLIIGLFIYGDFGALDFSQINVQDSRFDGYYSFFKCNFPDKDGIVFYTTKFSNIHIPKTKGIRKTYFDSTCEYFNCNLDDVFTLNVSKKTKKLENLRRDISSIIGYIDTSQRSLNKIKQNCKVTYPKGIEKLLDLLYKGGFLKTVEKSGSKMYKLKNELHDAIPSINLGIFPEDLESLIESIL</sequence>
<keyword evidence="3" id="KW-0547">Nucleotide-binding</keyword>
<dbReference type="EMBL" id="QXHD01000004">
    <property type="protein sequence ID" value="NEZ57063.1"/>
    <property type="molecule type" value="Genomic_DNA"/>
</dbReference>
<protein>
    <submittedName>
        <fullName evidence="3">ATP-binding protein</fullName>
    </submittedName>
</protein>
<dbReference type="GO" id="GO:0005524">
    <property type="term" value="F:ATP binding"/>
    <property type="evidence" value="ECO:0007669"/>
    <property type="project" value="UniProtKB-KW"/>
</dbReference>
<dbReference type="Pfam" id="PF04326">
    <property type="entry name" value="SLFN_AlbA_2"/>
    <property type="match status" value="1"/>
</dbReference>
<dbReference type="Gene3D" id="3.40.50.300">
    <property type="entry name" value="P-loop containing nucleotide triphosphate hydrolases"/>
    <property type="match status" value="1"/>
</dbReference>
<dbReference type="AlphaFoldDB" id="A0A6M0RMS3"/>
<comment type="caution">
    <text evidence="3">The sequence shown here is derived from an EMBL/GenBank/DDBJ whole genome shotgun (WGS) entry which is preliminary data.</text>
</comment>
<dbReference type="Gene3D" id="3.30.950.30">
    <property type="entry name" value="Schlafen, AAA domain"/>
    <property type="match status" value="1"/>
</dbReference>
<dbReference type="RefSeq" id="WP_163699081.1">
    <property type="nucleotide sequence ID" value="NZ_QXHD01000004.1"/>
</dbReference>
<dbReference type="Pfam" id="PF05729">
    <property type="entry name" value="NACHT"/>
    <property type="match status" value="1"/>
</dbReference>
<proteinExistence type="predicted"/>
<accession>A0A6M0RMS3</accession>
<dbReference type="SUPFAM" id="SSF52540">
    <property type="entry name" value="P-loop containing nucleoside triphosphate hydrolases"/>
    <property type="match status" value="1"/>
</dbReference>
<organism evidence="3 4">
    <name type="scientific">Adonisia turfae CCMR0081</name>
    <dbReference type="NCBI Taxonomy" id="2292702"/>
    <lineage>
        <taxon>Bacteria</taxon>
        <taxon>Bacillati</taxon>
        <taxon>Cyanobacteriota</taxon>
        <taxon>Adonisia</taxon>
        <taxon>Adonisia turfae</taxon>
    </lineage>
</organism>
<evidence type="ECO:0000313" key="4">
    <source>
        <dbReference type="Proteomes" id="UP000481033"/>
    </source>
</evidence>
<feature type="domain" description="NACHT" evidence="2">
    <location>
        <begin position="431"/>
        <end position="597"/>
    </location>
</feature>
<evidence type="ECO:0000259" key="1">
    <source>
        <dbReference type="Pfam" id="PF04326"/>
    </source>
</evidence>